<sequence>MMLIIDFILVAGIVISVIILFLLFKTIEKRTPKKLLVVYFSFILAVILHSYASLHNIETLYKATFIFDFTIIWLFGPLLFVYIKSIFHAEDKLILKNGYHFTPFFVISLFIGVPLLITLYRSDWTFEYLELLERNQIYIVVVRNLYFICYILFSLQLLQRLKKTIKHNFSSISAADVNWVQFLLIGCFIFISVDLLTRVFEGFFESNVPQYQYLTIFLIIILTAYLGFNGVSNSRILVPDFLIEMKSKPNSELIVSNSLSNYSDEEISVLKEKLTDVIVNNKLFLNPELTLGMLANEIDLSDKKLSALLNKYLNTSFYDYINSYRIEEVKKRLHNRENEKFTLLSIAFDCGFNSKASFNRIFKNQIGISPSQFIKNQSTP</sequence>
<proteinExistence type="predicted"/>
<dbReference type="PANTHER" id="PTHR43280:SF29">
    <property type="entry name" value="ARAC-FAMILY TRANSCRIPTIONAL REGULATOR"/>
    <property type="match status" value="1"/>
</dbReference>
<keyword evidence="4" id="KW-0812">Transmembrane</keyword>
<feature type="transmembrane region" description="Helical" evidence="4">
    <location>
        <begin position="211"/>
        <end position="228"/>
    </location>
</feature>
<feature type="domain" description="HTH araC/xylS-type" evidence="5">
    <location>
        <begin position="272"/>
        <end position="376"/>
    </location>
</feature>
<feature type="transmembrane region" description="Helical" evidence="4">
    <location>
        <begin position="36"/>
        <end position="54"/>
    </location>
</feature>
<evidence type="ECO:0000313" key="7">
    <source>
        <dbReference type="Proteomes" id="UP000474296"/>
    </source>
</evidence>
<keyword evidence="7" id="KW-1185">Reference proteome</keyword>
<evidence type="ECO:0000313" key="6">
    <source>
        <dbReference type="EMBL" id="NER16725.1"/>
    </source>
</evidence>
<name>A0A6M0CFW7_9FLAO</name>
<dbReference type="SMART" id="SM00342">
    <property type="entry name" value="HTH_ARAC"/>
    <property type="match status" value="1"/>
</dbReference>
<dbReference type="Pfam" id="PF12833">
    <property type="entry name" value="HTH_18"/>
    <property type="match status" value="1"/>
</dbReference>
<feature type="transmembrane region" description="Helical" evidence="4">
    <location>
        <begin position="179"/>
        <end position="199"/>
    </location>
</feature>
<dbReference type="SUPFAM" id="SSF46689">
    <property type="entry name" value="Homeodomain-like"/>
    <property type="match status" value="1"/>
</dbReference>
<dbReference type="AlphaFoldDB" id="A0A6M0CFW7"/>
<dbReference type="GO" id="GO:0003700">
    <property type="term" value="F:DNA-binding transcription factor activity"/>
    <property type="evidence" value="ECO:0007669"/>
    <property type="project" value="InterPro"/>
</dbReference>
<evidence type="ECO:0000256" key="4">
    <source>
        <dbReference type="SAM" id="Phobius"/>
    </source>
</evidence>
<feature type="transmembrane region" description="Helical" evidence="4">
    <location>
        <begin position="6"/>
        <end position="24"/>
    </location>
</feature>
<keyword evidence="4" id="KW-0472">Membrane</keyword>
<organism evidence="6 7">
    <name type="scientific">Spongiivirga citrea</name>
    <dbReference type="NCBI Taxonomy" id="1481457"/>
    <lineage>
        <taxon>Bacteria</taxon>
        <taxon>Pseudomonadati</taxon>
        <taxon>Bacteroidota</taxon>
        <taxon>Flavobacteriia</taxon>
        <taxon>Flavobacteriales</taxon>
        <taxon>Flavobacteriaceae</taxon>
        <taxon>Spongiivirga</taxon>
    </lineage>
</organism>
<evidence type="ECO:0000256" key="2">
    <source>
        <dbReference type="ARBA" id="ARBA00023125"/>
    </source>
</evidence>
<dbReference type="RefSeq" id="WP_164030165.1">
    <property type="nucleotide sequence ID" value="NZ_JAABOQ010000002.1"/>
</dbReference>
<dbReference type="InterPro" id="IPR009057">
    <property type="entry name" value="Homeodomain-like_sf"/>
</dbReference>
<feature type="transmembrane region" description="Helical" evidence="4">
    <location>
        <begin position="66"/>
        <end position="87"/>
    </location>
</feature>
<evidence type="ECO:0000259" key="5">
    <source>
        <dbReference type="PROSITE" id="PS01124"/>
    </source>
</evidence>
<dbReference type="Proteomes" id="UP000474296">
    <property type="component" value="Unassembled WGS sequence"/>
</dbReference>
<keyword evidence="2" id="KW-0238">DNA-binding</keyword>
<protein>
    <submittedName>
        <fullName evidence="6">Helix-turn-helix domain-containing protein</fullName>
    </submittedName>
</protein>
<dbReference type="InterPro" id="IPR018062">
    <property type="entry name" value="HTH_AraC-typ_CS"/>
</dbReference>
<evidence type="ECO:0000256" key="3">
    <source>
        <dbReference type="ARBA" id="ARBA00023163"/>
    </source>
</evidence>
<keyword evidence="1" id="KW-0805">Transcription regulation</keyword>
<keyword evidence="3" id="KW-0804">Transcription</keyword>
<feature type="transmembrane region" description="Helical" evidence="4">
    <location>
        <begin position="99"/>
        <end position="117"/>
    </location>
</feature>
<feature type="transmembrane region" description="Helical" evidence="4">
    <location>
        <begin position="137"/>
        <end position="158"/>
    </location>
</feature>
<reference evidence="6 7" key="1">
    <citation type="submission" date="2020-01" db="EMBL/GenBank/DDBJ databases">
        <title>Spongiivirga citrea KCTC 32990T.</title>
        <authorList>
            <person name="Wang G."/>
        </authorList>
    </citation>
    <scope>NUCLEOTIDE SEQUENCE [LARGE SCALE GENOMIC DNA]</scope>
    <source>
        <strain evidence="6 7">KCTC 32990</strain>
    </source>
</reference>
<dbReference type="GO" id="GO:0043565">
    <property type="term" value="F:sequence-specific DNA binding"/>
    <property type="evidence" value="ECO:0007669"/>
    <property type="project" value="InterPro"/>
</dbReference>
<keyword evidence="4" id="KW-1133">Transmembrane helix</keyword>
<dbReference type="PROSITE" id="PS00041">
    <property type="entry name" value="HTH_ARAC_FAMILY_1"/>
    <property type="match status" value="1"/>
</dbReference>
<dbReference type="EMBL" id="JAABOQ010000002">
    <property type="protein sequence ID" value="NER16725.1"/>
    <property type="molecule type" value="Genomic_DNA"/>
</dbReference>
<dbReference type="Gene3D" id="1.10.10.60">
    <property type="entry name" value="Homeodomain-like"/>
    <property type="match status" value="2"/>
</dbReference>
<gene>
    <name evidence="6" type="ORF">GWK10_05850</name>
</gene>
<dbReference type="InterPro" id="IPR018060">
    <property type="entry name" value="HTH_AraC"/>
</dbReference>
<accession>A0A6M0CFW7</accession>
<comment type="caution">
    <text evidence="6">The sequence shown here is derived from an EMBL/GenBank/DDBJ whole genome shotgun (WGS) entry which is preliminary data.</text>
</comment>
<dbReference type="PANTHER" id="PTHR43280">
    <property type="entry name" value="ARAC-FAMILY TRANSCRIPTIONAL REGULATOR"/>
    <property type="match status" value="1"/>
</dbReference>
<evidence type="ECO:0000256" key="1">
    <source>
        <dbReference type="ARBA" id="ARBA00023015"/>
    </source>
</evidence>
<dbReference type="PROSITE" id="PS01124">
    <property type="entry name" value="HTH_ARAC_FAMILY_2"/>
    <property type="match status" value="1"/>
</dbReference>